<sequence length="51" mass="5673">MLTTPGLDNVFVCVYAMWALKVSEVSLLDLWSLLSRALCFFTCMGTLSILV</sequence>
<proteinExistence type="predicted"/>
<dbReference type="AlphaFoldDB" id="A0A3P5Z9B3"/>
<gene>
    <name evidence="2" type="ORF">BRAA01T03059Z</name>
    <name evidence="1" type="ORF">BRAPAZ1V2_A01P31980.2</name>
</gene>
<accession>A0A3P5Z9B3</accession>
<dbReference type="EMBL" id="LR031571">
    <property type="protein sequence ID" value="VDC76557.1"/>
    <property type="molecule type" value="Genomic_DNA"/>
</dbReference>
<dbReference type="EMBL" id="LS974617">
    <property type="protein sequence ID" value="CAG7889122.1"/>
    <property type="molecule type" value="Genomic_DNA"/>
</dbReference>
<name>A0A3P5Z9B3_BRACM</name>
<reference evidence="2" key="1">
    <citation type="submission" date="2018-11" db="EMBL/GenBank/DDBJ databases">
        <authorList>
            <consortium name="Genoscope - CEA"/>
            <person name="William W."/>
        </authorList>
    </citation>
    <scope>NUCLEOTIDE SEQUENCE</scope>
</reference>
<protein>
    <submittedName>
        <fullName evidence="1">Uncharacterized protein</fullName>
    </submittedName>
</protein>
<evidence type="ECO:0000313" key="2">
    <source>
        <dbReference type="EMBL" id="VDC76557.1"/>
    </source>
</evidence>
<evidence type="ECO:0000313" key="1">
    <source>
        <dbReference type="EMBL" id="CAG7889122.1"/>
    </source>
</evidence>
<organism evidence="2">
    <name type="scientific">Brassica campestris</name>
    <name type="common">Field mustard</name>
    <dbReference type="NCBI Taxonomy" id="3711"/>
    <lineage>
        <taxon>Eukaryota</taxon>
        <taxon>Viridiplantae</taxon>
        <taxon>Streptophyta</taxon>
        <taxon>Embryophyta</taxon>
        <taxon>Tracheophyta</taxon>
        <taxon>Spermatophyta</taxon>
        <taxon>Magnoliopsida</taxon>
        <taxon>eudicotyledons</taxon>
        <taxon>Gunneridae</taxon>
        <taxon>Pentapetalae</taxon>
        <taxon>rosids</taxon>
        <taxon>malvids</taxon>
        <taxon>Brassicales</taxon>
        <taxon>Brassicaceae</taxon>
        <taxon>Brassiceae</taxon>
        <taxon>Brassica</taxon>
    </lineage>
</organism>
<dbReference type="Proteomes" id="UP000694005">
    <property type="component" value="Chromosome A01"/>
</dbReference>
<dbReference type="Gramene" id="A01p31980.2_BraZ1">
    <property type="protein sequence ID" value="A01p31980.2_BraZ1.CDS"/>
    <property type="gene ID" value="A01g31980.2_BraZ1"/>
</dbReference>